<dbReference type="AlphaFoldDB" id="A0A1C3K6C0"/>
<dbReference type="Pfam" id="PF13385">
    <property type="entry name" value="Laminin_G_3"/>
    <property type="match status" value="1"/>
</dbReference>
<dbReference type="InterPro" id="IPR013320">
    <property type="entry name" value="ConA-like_dom_sf"/>
</dbReference>
<dbReference type="EMBL" id="LT907988">
    <property type="protein sequence ID" value="SOE52503.1"/>
    <property type="molecule type" value="Genomic_DNA"/>
</dbReference>
<dbReference type="SUPFAM" id="SSF49899">
    <property type="entry name" value="Concanavalin A-like lectins/glucanases"/>
    <property type="match status" value="1"/>
</dbReference>
<feature type="domain" description="Calcineurin-like phosphoesterase" evidence="2">
    <location>
        <begin position="113"/>
        <end position="299"/>
    </location>
</feature>
<dbReference type="Proteomes" id="UP000078558">
    <property type="component" value="Chromosome I"/>
</dbReference>
<reference evidence="3 5" key="1">
    <citation type="submission" date="2016-06" db="EMBL/GenBank/DDBJ databases">
        <authorList>
            <person name="Kjaerup R.B."/>
            <person name="Dalgaard T.S."/>
            <person name="Juul-Madsen H.R."/>
        </authorList>
    </citation>
    <scope>NUCLEOTIDE SEQUENCE [LARGE SCALE GENOMIC DNA]</scope>
    <source>
        <strain evidence="3">Orrdi1</strain>
    </source>
</reference>
<keyword evidence="5" id="KW-1185">Reference proteome</keyword>
<evidence type="ECO:0000313" key="5">
    <source>
        <dbReference type="Proteomes" id="UP000078558"/>
    </source>
</evidence>
<dbReference type="Gene3D" id="2.60.120.200">
    <property type="match status" value="1"/>
</dbReference>
<feature type="region of interest" description="Disordered" evidence="1">
    <location>
        <begin position="51"/>
        <end position="80"/>
    </location>
</feature>
<gene>
    <name evidence="3" type="ORF">ODI_01022</name>
    <name evidence="4" type="ORF">ODI_R4245</name>
</gene>
<evidence type="ECO:0000313" key="3">
    <source>
        <dbReference type="EMBL" id="SBT26897.1"/>
    </source>
</evidence>
<dbReference type="PANTHER" id="PTHR43143:SF5">
    <property type="entry name" value="SECRETED PROTEIN"/>
    <property type="match status" value="1"/>
</dbReference>
<dbReference type="PANTHER" id="PTHR43143">
    <property type="entry name" value="METALLOPHOSPHOESTERASE, CALCINEURIN SUPERFAMILY"/>
    <property type="match status" value="1"/>
</dbReference>
<evidence type="ECO:0000256" key="1">
    <source>
        <dbReference type="SAM" id="MobiDB-lite"/>
    </source>
</evidence>
<dbReference type="InterPro" id="IPR029052">
    <property type="entry name" value="Metallo-depent_PP-like"/>
</dbReference>
<evidence type="ECO:0000313" key="4">
    <source>
        <dbReference type="EMBL" id="SOE52503.1"/>
    </source>
</evidence>
<dbReference type="SUPFAM" id="SSF56300">
    <property type="entry name" value="Metallo-dependent phosphatases"/>
    <property type="match status" value="1"/>
</dbReference>
<accession>A0A1C3K6C0</accession>
<dbReference type="Pfam" id="PF00149">
    <property type="entry name" value="Metallophos"/>
    <property type="match status" value="1"/>
</dbReference>
<dbReference type="KEGG" id="odi:ODI_R4245"/>
<proteinExistence type="predicted"/>
<sequence>MRGFGLIRIPRSAVHGAPTLSLCSIAMKNPFCCVLLACALTACGGSDDDAPVSDLPTTQPGDPAAPPTEEETPAEPEVPVDVPKTYSSFVLPVLPDTQFYSRYNRNIFFSQTQWIADHATQLQVPMVLHLGDIVDQAGQNAEWVGADAALKVLEDARISYSILPGNHDTSNWNQWDDQRTPGNEPYLTWFPRSRQASSATFGGMDGTGYNTWHTFTAQGQKFLVLALGWKPSAQTRAWANQVLADNPTLPAILTTHQLITIQDGNAIDPADDAGSGAALWNDVIAPNPQVFLTINGHYHGAAHRVQQNNAGLDVIQVLADYQMDTDGGNGYLRLMEFDLARNTIETYTFSSWLRSKPEAERSYIDALELADAPDSFTVNMDFKARFSGFNPDFTVPETAGNASFIADAKTFVDAANYVMPADPRKPAADDQDYVKVPETSAHWRFVRPSGVAAGDPVQPDAAGEIPDASGKGNPLQRQIVPTTNGITNDARLEQMVWSDSHHPFSAAKGSICMVGTREINGQPRIVNFLQTLAGAPVNDETFVSGYTVEAIVRVDDFTEAEHRWAKILAQTSRRNQVPGWRHNSEPDSSSAILGISSLKEAQWEVVPTNTADVNQAHFTNWSHELPGGTWQHIAIVNDGLNTDMYVEGVKVLRNASGGIGMGVRAGGAPWRVGAGTSGGTLHYGFNGCVNEIRMVAKALPPAQWLTARPAQP</sequence>
<name>A0A1C3K6C0_9BURK</name>
<evidence type="ECO:0000259" key="2">
    <source>
        <dbReference type="Pfam" id="PF00149"/>
    </source>
</evidence>
<reference evidence="4 5" key="2">
    <citation type="submission" date="2017-08" db="EMBL/GenBank/DDBJ databases">
        <authorList>
            <person name="de Groot N.N."/>
        </authorList>
    </citation>
    <scope>NUCLEOTIDE SEQUENCE [LARGE SCALE GENOMIC DNA]</scope>
    <source>
        <strain evidence="4">Orrdi1</strain>
    </source>
</reference>
<dbReference type="InterPro" id="IPR051918">
    <property type="entry name" value="STPP_CPPED1"/>
</dbReference>
<dbReference type="STRING" id="1851544.ODI_01022"/>
<dbReference type="InterPro" id="IPR004843">
    <property type="entry name" value="Calcineurin-like_PHP"/>
</dbReference>
<protein>
    <submittedName>
        <fullName evidence="3">Putative secreted protein</fullName>
    </submittedName>
</protein>
<dbReference type="GO" id="GO:0016787">
    <property type="term" value="F:hydrolase activity"/>
    <property type="evidence" value="ECO:0007669"/>
    <property type="project" value="InterPro"/>
</dbReference>
<dbReference type="Gene3D" id="3.60.21.10">
    <property type="match status" value="1"/>
</dbReference>
<dbReference type="EMBL" id="FLRC01000044">
    <property type="protein sequence ID" value="SBT26897.1"/>
    <property type="molecule type" value="Genomic_DNA"/>
</dbReference>
<feature type="region of interest" description="Disordered" evidence="1">
    <location>
        <begin position="450"/>
        <end position="474"/>
    </location>
</feature>
<organism evidence="3 5">
    <name type="scientific">Orrella dioscoreae</name>
    <dbReference type="NCBI Taxonomy" id="1851544"/>
    <lineage>
        <taxon>Bacteria</taxon>
        <taxon>Pseudomonadati</taxon>
        <taxon>Pseudomonadota</taxon>
        <taxon>Betaproteobacteria</taxon>
        <taxon>Burkholderiales</taxon>
        <taxon>Alcaligenaceae</taxon>
        <taxon>Orrella</taxon>
    </lineage>
</organism>